<organism evidence="2 3">
    <name type="scientific">Palleronia salina</name>
    <dbReference type="NCBI Taxonomy" id="313368"/>
    <lineage>
        <taxon>Bacteria</taxon>
        <taxon>Pseudomonadati</taxon>
        <taxon>Pseudomonadota</taxon>
        <taxon>Alphaproteobacteria</taxon>
        <taxon>Rhodobacterales</taxon>
        <taxon>Roseobacteraceae</taxon>
        <taxon>Palleronia</taxon>
    </lineage>
</organism>
<evidence type="ECO:0000256" key="1">
    <source>
        <dbReference type="SAM" id="Coils"/>
    </source>
</evidence>
<sequence>MAGKREKPEDIVLKLRQVEVLQGQGLSVGDAVRQVGITQQSYYRWRRQYGGMSRDQLKRLKELETENQRLRRAVSDLTLDKM</sequence>
<dbReference type="PANTHER" id="PTHR33609:SF1">
    <property type="entry name" value="TRANSPOSASE"/>
    <property type="match status" value="1"/>
</dbReference>
<keyword evidence="3" id="KW-1185">Reference proteome</keyword>
<dbReference type="PANTHER" id="PTHR33609">
    <property type="entry name" value="LOW CALCIUM RESPONSE LOCUS PROTEIN S"/>
    <property type="match status" value="1"/>
</dbReference>
<feature type="non-terminal residue" evidence="2">
    <location>
        <position position="82"/>
    </location>
</feature>
<proteinExistence type="predicted"/>
<dbReference type="GO" id="GO:0003677">
    <property type="term" value="F:DNA binding"/>
    <property type="evidence" value="ECO:0007669"/>
    <property type="project" value="InterPro"/>
</dbReference>
<dbReference type="GO" id="GO:0004803">
    <property type="term" value="F:transposase activity"/>
    <property type="evidence" value="ECO:0007669"/>
    <property type="project" value="InterPro"/>
</dbReference>
<keyword evidence="1" id="KW-0175">Coiled coil</keyword>
<dbReference type="RefSeq" id="WP_073129576.1">
    <property type="nucleotide sequence ID" value="NZ_FQZA01000013.1"/>
</dbReference>
<name>A0A1M6KRR3_9RHOB</name>
<accession>A0A1M6KRR3</accession>
<reference evidence="2 3" key="1">
    <citation type="submission" date="2016-11" db="EMBL/GenBank/DDBJ databases">
        <authorList>
            <person name="Jaros S."/>
            <person name="Januszkiewicz K."/>
            <person name="Wedrychowicz H."/>
        </authorList>
    </citation>
    <scope>NUCLEOTIDE SEQUENCE [LARGE SCALE GENOMIC DNA]</scope>
    <source>
        <strain evidence="2 3">DSM 26892</strain>
    </source>
</reference>
<dbReference type="GO" id="GO:0006313">
    <property type="term" value="P:DNA transposition"/>
    <property type="evidence" value="ECO:0007669"/>
    <property type="project" value="InterPro"/>
</dbReference>
<dbReference type="EMBL" id="FQZA01000013">
    <property type="protein sequence ID" value="SHJ61617.1"/>
    <property type="molecule type" value="Genomic_DNA"/>
</dbReference>
<evidence type="ECO:0000313" key="2">
    <source>
        <dbReference type="EMBL" id="SHJ61617.1"/>
    </source>
</evidence>
<protein>
    <submittedName>
        <fullName evidence="2">Transposase</fullName>
    </submittedName>
</protein>
<dbReference type="InterPro" id="IPR002514">
    <property type="entry name" value="Transposase_8"/>
</dbReference>
<dbReference type="Pfam" id="PF01527">
    <property type="entry name" value="HTH_Tnp_1"/>
    <property type="match status" value="1"/>
</dbReference>
<feature type="coiled-coil region" evidence="1">
    <location>
        <begin position="53"/>
        <end position="80"/>
    </location>
</feature>
<dbReference type="AlphaFoldDB" id="A0A1M6KRR3"/>
<gene>
    <name evidence="2" type="ORF">SAMN04488012_1131</name>
</gene>
<dbReference type="SUPFAM" id="SSF46689">
    <property type="entry name" value="Homeodomain-like"/>
    <property type="match status" value="1"/>
</dbReference>
<dbReference type="InterPro" id="IPR052546">
    <property type="entry name" value="Transposase_8_domain"/>
</dbReference>
<dbReference type="InterPro" id="IPR009057">
    <property type="entry name" value="Homeodomain-like_sf"/>
</dbReference>
<evidence type="ECO:0000313" key="3">
    <source>
        <dbReference type="Proteomes" id="UP000184040"/>
    </source>
</evidence>
<dbReference type="Proteomes" id="UP000184040">
    <property type="component" value="Unassembled WGS sequence"/>
</dbReference>